<dbReference type="SMART" id="SM00487">
    <property type="entry name" value="DEXDc"/>
    <property type="match status" value="1"/>
</dbReference>
<dbReference type="InterPro" id="IPR014001">
    <property type="entry name" value="Helicase_ATP-bd"/>
</dbReference>
<dbReference type="PANTHER" id="PTHR47396:SF1">
    <property type="entry name" value="ATP-DEPENDENT HELICASE IRC3-RELATED"/>
    <property type="match status" value="1"/>
</dbReference>
<dbReference type="InterPro" id="IPR027417">
    <property type="entry name" value="P-loop_NTPase"/>
</dbReference>
<reference evidence="2 3" key="1">
    <citation type="submission" date="2024-10" db="EMBL/GenBank/DDBJ databases">
        <authorList>
            <person name="Yibar A."/>
            <person name="Saticioglu I.B."/>
            <person name="Duman M."/>
            <person name="Ajmi N."/>
            <person name="Gurler F."/>
            <person name="Ay H."/>
            <person name="Onuk E."/>
            <person name="Guler S."/>
            <person name="Romalde J.L."/>
        </authorList>
    </citation>
    <scope>NUCLEOTIDE SEQUENCE [LARGE SCALE GENOMIC DNA]</scope>
    <source>
        <strain evidence="2 3">14-MA-B</strain>
    </source>
</reference>
<name>A0ABW7IY94_9VIBR</name>
<dbReference type="RefSeq" id="WP_394607668.1">
    <property type="nucleotide sequence ID" value="NZ_JBIHSN010000002.1"/>
</dbReference>
<accession>A0ABW7IY94</accession>
<dbReference type="Proteomes" id="UP001607151">
    <property type="component" value="Unassembled WGS sequence"/>
</dbReference>
<dbReference type="InterPro" id="IPR050742">
    <property type="entry name" value="Helicase_Restrict-Modif_Enz"/>
</dbReference>
<dbReference type="SUPFAM" id="SSF52540">
    <property type="entry name" value="P-loop containing nucleoside triphosphate hydrolases"/>
    <property type="match status" value="1"/>
</dbReference>
<dbReference type="PROSITE" id="PS51192">
    <property type="entry name" value="HELICASE_ATP_BIND_1"/>
    <property type="match status" value="1"/>
</dbReference>
<keyword evidence="2" id="KW-0547">Nucleotide-binding</keyword>
<keyword evidence="3" id="KW-1185">Reference proteome</keyword>
<dbReference type="InterPro" id="IPR001650">
    <property type="entry name" value="Helicase_C-like"/>
</dbReference>
<keyword evidence="2" id="KW-0347">Helicase</keyword>
<keyword evidence="2" id="KW-0378">Hydrolase</keyword>
<evidence type="ECO:0000313" key="3">
    <source>
        <dbReference type="Proteomes" id="UP001607151"/>
    </source>
</evidence>
<protein>
    <submittedName>
        <fullName evidence="2">DEAD/DEAH box helicase</fullName>
        <ecNumber evidence="2">3.6.4.-</ecNumber>
    </submittedName>
</protein>
<gene>
    <name evidence="2" type="ORF">ACGRQ9_08095</name>
</gene>
<dbReference type="Pfam" id="PF00271">
    <property type="entry name" value="Helicase_C"/>
    <property type="match status" value="1"/>
</dbReference>
<dbReference type="EC" id="3.6.4.-" evidence="2"/>
<dbReference type="InterPro" id="IPR006935">
    <property type="entry name" value="Helicase/UvrB_N"/>
</dbReference>
<sequence>MLRQWQSECADKVITFYKSQYKHFLCQATPGSGKTVLAAEVAKRLLDENKIDLVLCFSPSLSVAEGIKDTFSWKLNCAFNGGLGAIGASFTYQSLVYFPDSFWQMLKRKRLFVIFDEIHHCAGDTPESSNGWGEQVLVKLQHVADYTLALTGTPWRTDKAPIAMAKYSDPEGQIVCNYQYSLKQAVQDGVCRIPKITLIDNDNLLLTESNESKSFSSILDLLKHSDLSYQSILHNEKAMDYLLGLGCKKLNEIRTKIPNAGGLVVAASIKHAKVIQKTLMDKFQQTTELVTYRQENPLKIIDGFRHSTTQWIVSVGMISEGTDIPRLQVCCHLSAVKTELYFRQVLGRILRVNHNCNQEAWLYTFAESSLVKFSEQIEQDIPETCMFAKFDDLKGDSISTLDTSKPKVSSQLEKLNISTVQWQASEVTAALKHVRSDLISHDSDLKLGQFKQRIIAAFT</sequence>
<keyword evidence="2" id="KW-0067">ATP-binding</keyword>
<dbReference type="EMBL" id="JBIHSN010000002">
    <property type="protein sequence ID" value="MFH0265453.1"/>
    <property type="molecule type" value="Genomic_DNA"/>
</dbReference>
<comment type="caution">
    <text evidence="2">The sequence shown here is derived from an EMBL/GenBank/DDBJ whole genome shotgun (WGS) entry which is preliminary data.</text>
</comment>
<dbReference type="GO" id="GO:0004386">
    <property type="term" value="F:helicase activity"/>
    <property type="evidence" value="ECO:0007669"/>
    <property type="project" value="UniProtKB-KW"/>
</dbReference>
<feature type="domain" description="Helicase ATP-binding" evidence="1">
    <location>
        <begin position="15"/>
        <end position="172"/>
    </location>
</feature>
<proteinExistence type="predicted"/>
<organism evidence="2 3">
    <name type="scientific">Vibrio rumoiensis</name>
    <dbReference type="NCBI Taxonomy" id="76258"/>
    <lineage>
        <taxon>Bacteria</taxon>
        <taxon>Pseudomonadati</taxon>
        <taxon>Pseudomonadota</taxon>
        <taxon>Gammaproteobacteria</taxon>
        <taxon>Vibrionales</taxon>
        <taxon>Vibrionaceae</taxon>
        <taxon>Vibrio</taxon>
    </lineage>
</organism>
<dbReference type="GO" id="GO:0016787">
    <property type="term" value="F:hydrolase activity"/>
    <property type="evidence" value="ECO:0007669"/>
    <property type="project" value="UniProtKB-KW"/>
</dbReference>
<dbReference type="Pfam" id="PF04851">
    <property type="entry name" value="ResIII"/>
    <property type="match status" value="1"/>
</dbReference>
<dbReference type="Gene3D" id="3.40.50.300">
    <property type="entry name" value="P-loop containing nucleotide triphosphate hydrolases"/>
    <property type="match status" value="2"/>
</dbReference>
<evidence type="ECO:0000313" key="2">
    <source>
        <dbReference type="EMBL" id="MFH0265453.1"/>
    </source>
</evidence>
<evidence type="ECO:0000259" key="1">
    <source>
        <dbReference type="PROSITE" id="PS51192"/>
    </source>
</evidence>
<dbReference type="PANTHER" id="PTHR47396">
    <property type="entry name" value="TYPE I RESTRICTION ENZYME ECOKI R PROTEIN"/>
    <property type="match status" value="1"/>
</dbReference>